<keyword evidence="3" id="KW-1185">Reference proteome</keyword>
<comment type="caution">
    <text evidence="2">The sequence shown here is derived from an EMBL/GenBank/DDBJ whole genome shotgun (WGS) entry which is preliminary data.</text>
</comment>
<dbReference type="Proteomes" id="UP001396334">
    <property type="component" value="Unassembled WGS sequence"/>
</dbReference>
<protein>
    <submittedName>
        <fullName evidence="2">Uncharacterized protein</fullName>
    </submittedName>
</protein>
<evidence type="ECO:0000313" key="2">
    <source>
        <dbReference type="EMBL" id="KAK8998636.1"/>
    </source>
</evidence>
<dbReference type="EMBL" id="JBBPBN010000041">
    <property type="protein sequence ID" value="KAK8998636.1"/>
    <property type="molecule type" value="Genomic_DNA"/>
</dbReference>
<proteinExistence type="predicted"/>
<accession>A0ABR2QD83</accession>
<feature type="region of interest" description="Disordered" evidence="1">
    <location>
        <begin position="79"/>
        <end position="112"/>
    </location>
</feature>
<sequence length="199" mass="22440">MLAEMSSKNSKTTSIEKNSSVQKSFLPDSKDIVVQNFVPSEINPVFIQKIWEDNRRDDLRMMRTAECDLETSLLATKQPSNIGLDDPMDNGLTESRTAKTEAKEGSGRPKKTTNELMIANGSLSDSNFVQRKTKILKEAKEMLKLVGDEVVVMERKGPWIGNKATFNSKDCKATTMYDCDIVRDKVGECFTQVWSQFLQ</sequence>
<feature type="compositionally biased region" description="Basic and acidic residues" evidence="1">
    <location>
        <begin position="96"/>
        <end position="107"/>
    </location>
</feature>
<feature type="region of interest" description="Disordered" evidence="1">
    <location>
        <begin position="1"/>
        <end position="22"/>
    </location>
</feature>
<evidence type="ECO:0000256" key="1">
    <source>
        <dbReference type="SAM" id="MobiDB-lite"/>
    </source>
</evidence>
<evidence type="ECO:0000313" key="3">
    <source>
        <dbReference type="Proteomes" id="UP001396334"/>
    </source>
</evidence>
<reference evidence="2 3" key="1">
    <citation type="journal article" date="2024" name="G3 (Bethesda)">
        <title>Genome assembly of Hibiscus sabdariffa L. provides insights into metabolisms of medicinal natural products.</title>
        <authorList>
            <person name="Kim T."/>
        </authorList>
    </citation>
    <scope>NUCLEOTIDE SEQUENCE [LARGE SCALE GENOMIC DNA]</scope>
    <source>
        <strain evidence="2">TK-2024</strain>
        <tissue evidence="2">Old leaves</tissue>
    </source>
</reference>
<organism evidence="2 3">
    <name type="scientific">Hibiscus sabdariffa</name>
    <name type="common">roselle</name>
    <dbReference type="NCBI Taxonomy" id="183260"/>
    <lineage>
        <taxon>Eukaryota</taxon>
        <taxon>Viridiplantae</taxon>
        <taxon>Streptophyta</taxon>
        <taxon>Embryophyta</taxon>
        <taxon>Tracheophyta</taxon>
        <taxon>Spermatophyta</taxon>
        <taxon>Magnoliopsida</taxon>
        <taxon>eudicotyledons</taxon>
        <taxon>Gunneridae</taxon>
        <taxon>Pentapetalae</taxon>
        <taxon>rosids</taxon>
        <taxon>malvids</taxon>
        <taxon>Malvales</taxon>
        <taxon>Malvaceae</taxon>
        <taxon>Malvoideae</taxon>
        <taxon>Hibiscus</taxon>
    </lineage>
</organism>
<name>A0ABR2QD83_9ROSI</name>
<gene>
    <name evidence="2" type="ORF">V6N11_084023</name>
</gene>